<dbReference type="Pfam" id="PF08531">
    <property type="entry name" value="Bac_rhamnosid_N"/>
    <property type="match status" value="1"/>
</dbReference>
<evidence type="ECO:0000259" key="7">
    <source>
        <dbReference type="Pfam" id="PF17390"/>
    </source>
</evidence>
<proteinExistence type="predicted"/>
<evidence type="ECO:0000256" key="1">
    <source>
        <dbReference type="ARBA" id="ARBA00001445"/>
    </source>
</evidence>
<dbReference type="GO" id="GO:0030596">
    <property type="term" value="F:alpha-L-rhamnosidase activity"/>
    <property type="evidence" value="ECO:0007669"/>
    <property type="project" value="UniProtKB-EC"/>
</dbReference>
<dbReference type="InterPro" id="IPR035396">
    <property type="entry name" value="Bac_rhamnosid6H"/>
</dbReference>
<dbReference type="InterPro" id="IPR016007">
    <property type="entry name" value="Alpha_rhamnosid"/>
</dbReference>
<dbReference type="SUPFAM" id="SSF48208">
    <property type="entry name" value="Six-hairpin glycosidases"/>
    <property type="match status" value="1"/>
</dbReference>
<dbReference type="GO" id="GO:0005975">
    <property type="term" value="P:carbohydrate metabolic process"/>
    <property type="evidence" value="ECO:0007669"/>
    <property type="project" value="InterPro"/>
</dbReference>
<dbReference type="InterPro" id="IPR008928">
    <property type="entry name" value="6-hairpin_glycosidase_sf"/>
</dbReference>
<dbReference type="PANTHER" id="PTHR33307:SF6">
    <property type="entry name" value="ALPHA-RHAMNOSIDASE (EUROFUNG)-RELATED"/>
    <property type="match status" value="1"/>
</dbReference>
<organism evidence="8 9">
    <name type="scientific">Eisenbergiella massiliensis</name>
    <dbReference type="NCBI Taxonomy" id="1720294"/>
    <lineage>
        <taxon>Bacteria</taxon>
        <taxon>Bacillati</taxon>
        <taxon>Bacillota</taxon>
        <taxon>Clostridia</taxon>
        <taxon>Lachnospirales</taxon>
        <taxon>Lachnospiraceae</taxon>
        <taxon>Eisenbergiella</taxon>
    </lineage>
</organism>
<dbReference type="RefSeq" id="WP_117544822.1">
    <property type="nucleotide sequence ID" value="NZ_JBKUNB010000002.1"/>
</dbReference>
<feature type="domain" description="Bacterial alpha-L-rhamnosidase N-terminal" evidence="5">
    <location>
        <begin position="29"/>
        <end position="210"/>
    </location>
</feature>
<dbReference type="EMBL" id="QVLV01000009">
    <property type="protein sequence ID" value="RGE59212.1"/>
    <property type="molecule type" value="Genomic_DNA"/>
</dbReference>
<accession>A0A3E3I343</accession>
<feature type="domain" description="Alpha-L-rhamnosidase six-hairpin glycosidase" evidence="6">
    <location>
        <begin position="322"/>
        <end position="647"/>
    </location>
</feature>
<keyword evidence="3" id="KW-0378">Hydrolase</keyword>
<evidence type="ECO:0000259" key="6">
    <source>
        <dbReference type="Pfam" id="PF17389"/>
    </source>
</evidence>
<dbReference type="Proteomes" id="UP000260812">
    <property type="component" value="Unassembled WGS sequence"/>
</dbReference>
<feature type="domain" description="Alpha-L-rhamnosidase concanavalin-like" evidence="4">
    <location>
        <begin position="225"/>
        <end position="310"/>
    </location>
</feature>
<evidence type="ECO:0000256" key="3">
    <source>
        <dbReference type="ARBA" id="ARBA00022801"/>
    </source>
</evidence>
<dbReference type="AlphaFoldDB" id="A0A3E3I343"/>
<dbReference type="Gene3D" id="1.50.10.10">
    <property type="match status" value="1"/>
</dbReference>
<dbReference type="PANTHER" id="PTHR33307">
    <property type="entry name" value="ALPHA-RHAMNOSIDASE (EUROFUNG)"/>
    <property type="match status" value="1"/>
</dbReference>
<evidence type="ECO:0000313" key="8">
    <source>
        <dbReference type="EMBL" id="RGE59212.1"/>
    </source>
</evidence>
<dbReference type="EC" id="3.2.1.40" evidence="2"/>
<dbReference type="Pfam" id="PF17389">
    <property type="entry name" value="Bac_rhamnosid6H"/>
    <property type="match status" value="1"/>
</dbReference>
<dbReference type="InterPro" id="IPR013737">
    <property type="entry name" value="Bac_rhamnosid_N"/>
</dbReference>
<dbReference type="GeneID" id="97988073"/>
<dbReference type="Pfam" id="PF17390">
    <property type="entry name" value="Bac_rhamnosid_C"/>
    <property type="match status" value="1"/>
</dbReference>
<protein>
    <recommendedName>
        <fullName evidence="2">alpha-L-rhamnosidase</fullName>
        <ecNumber evidence="2">3.2.1.40</ecNumber>
    </recommendedName>
</protein>
<dbReference type="InterPro" id="IPR008902">
    <property type="entry name" value="Rhamnosid_concanavalin"/>
</dbReference>
<comment type="catalytic activity">
    <reaction evidence="1">
        <text>Hydrolysis of terminal non-reducing alpha-L-rhamnose residues in alpha-L-rhamnosides.</text>
        <dbReference type="EC" id="3.2.1.40"/>
    </reaction>
</comment>
<dbReference type="InterPro" id="IPR035398">
    <property type="entry name" value="Bac_rhamnosid_C"/>
</dbReference>
<dbReference type="Gene3D" id="2.60.120.260">
    <property type="entry name" value="Galactose-binding domain-like"/>
    <property type="match status" value="2"/>
</dbReference>
<evidence type="ECO:0000259" key="4">
    <source>
        <dbReference type="Pfam" id="PF05592"/>
    </source>
</evidence>
<reference evidence="8" key="1">
    <citation type="submission" date="2018-08" db="EMBL/GenBank/DDBJ databases">
        <title>A genome reference for cultivated species of the human gut microbiota.</title>
        <authorList>
            <person name="Zou Y."/>
            <person name="Xue W."/>
            <person name="Luo G."/>
        </authorList>
    </citation>
    <scope>NUCLEOTIDE SEQUENCE [LARGE SCALE GENOMIC DNA]</scope>
    <source>
        <strain evidence="8">TF05-5AC</strain>
    </source>
</reference>
<evidence type="ECO:0000259" key="5">
    <source>
        <dbReference type="Pfam" id="PF08531"/>
    </source>
</evidence>
<evidence type="ECO:0000256" key="2">
    <source>
        <dbReference type="ARBA" id="ARBA00012652"/>
    </source>
</evidence>
<evidence type="ECO:0000313" key="9">
    <source>
        <dbReference type="Proteomes" id="UP000260812"/>
    </source>
</evidence>
<gene>
    <name evidence="8" type="ORF">DXC51_14660</name>
</gene>
<dbReference type="InterPro" id="IPR012341">
    <property type="entry name" value="6hp_glycosidase-like_sf"/>
</dbReference>
<comment type="caution">
    <text evidence="8">The sequence shown here is derived from an EMBL/GenBank/DDBJ whole genome shotgun (WGS) entry which is preliminary data.</text>
</comment>
<dbReference type="Pfam" id="PF05592">
    <property type="entry name" value="Bac_rhamnosid"/>
    <property type="match status" value="1"/>
</dbReference>
<sequence length="709" mass="80031">MKNWHWIQGDNECESPLFRRSFSLRELPASAKLEICGLGYFLLYVNGRRACDQEFVPAFTNYSSVLGCDTTYPVWEERSRYRCLYLTIDLLPFLKTGENVLGIQLGNGWYHQTKRVDEGKFIFGFPKLRYELHMLTSEGEEVVIESDPKTLWKPGEVTENNLFYGETQDLRLLQEDWCMESADVAGWKPARPVHAPETILEEQKCPADRVLRQIQPVLLEDKCGRKLYDCRENIAGWAEIRCLGKTGEQVSVRYSEELTDDSCLDFRSAGGERQIQKDSYICNGSPVTVRPKFCWHGFRYFEVEGAGEAVSVSVVGTQAPAVSSFRCSNPVLNWLYDAYIRTQSANFHNCIPSDCPHREKLGYTGDGQLTSETAMLTMDTRRLYEKWYQDILDSQGADTGHIPHTAPFMGGGGGPGGWGCAVYVVPMDYWRVFGDSALLEKGYPAIFRWLEYMESRCEKGLVVREEEGGWCLGEWCAPEAEPEKLPEAFVNTCFYIQGLQALGQITQILHKEEPEWVKDRILTAKKAVMDTFFDANTGDFCGGTGAANAFALNVGLGTAGTKKNLVDRYRKLGRLDTGIFGTPVLLEWLFKVGEADLAFRLLTNDNEVSFANMMRSGATTLWEKWDGADSHNHPMFGNVVKLLFTEVLGIRQKEGTCGFAEYYVMPADIKGLDWAQGTMRTAAGLISVKWNRDEDGRMQVDSWEAGSEK</sequence>
<feature type="domain" description="Alpha-L-rhamnosidase C-terminal" evidence="7">
    <location>
        <begin position="649"/>
        <end position="700"/>
    </location>
</feature>
<name>A0A3E3I343_9FIRM</name>
<keyword evidence="9" id="KW-1185">Reference proteome</keyword>